<dbReference type="Pfam" id="PF00106">
    <property type="entry name" value="adh_short"/>
    <property type="match status" value="1"/>
</dbReference>
<evidence type="ECO:0000256" key="3">
    <source>
        <dbReference type="ARBA" id="ARBA00023002"/>
    </source>
</evidence>
<proteinExistence type="inferred from homology"/>
<dbReference type="PANTHER" id="PTHR44229">
    <property type="entry name" value="15-HYDROXYPROSTAGLANDIN DEHYDROGENASE [NAD(+)]"/>
    <property type="match status" value="1"/>
</dbReference>
<evidence type="ECO:0000256" key="2">
    <source>
        <dbReference type="ARBA" id="ARBA00022857"/>
    </source>
</evidence>
<dbReference type="GO" id="GO:0016616">
    <property type="term" value="F:oxidoreductase activity, acting on the CH-OH group of donors, NAD or NADP as acceptor"/>
    <property type="evidence" value="ECO:0007669"/>
    <property type="project" value="TreeGrafter"/>
</dbReference>
<dbReference type="SUPFAM" id="SSF51735">
    <property type="entry name" value="NAD(P)-binding Rossmann-fold domains"/>
    <property type="match status" value="1"/>
</dbReference>
<dbReference type="GO" id="GO:0005737">
    <property type="term" value="C:cytoplasm"/>
    <property type="evidence" value="ECO:0007669"/>
    <property type="project" value="TreeGrafter"/>
</dbReference>
<sequence length="302" mass="33653">MSFVQGRTAIVTGAGSGICFAFTKLLLDQGCNVVLGDLALRPEAEELLKLHSTPNKQPRAIFHRTDVRNWRDLDQLFKIAQEQFGRIDIVCPGAGIFEPSFSNFWYPPETAESRDDPLESRYSTLDINLTHAVRMSQQAVQHFTKAKTDGFIVHISSVAAQHANFFCPMYAASKHAISGFVRSLAMLDNPPEGSGLTKIRVNAVAPGCIKTPLWTESRDRHMFDEEKDEWVSPEWVAENMLQLVLNPDYKGGTVLEVGTAVRKVELLNDPGPLEKGNTLSNRKVSEDEVWENLRGLSGQVKN</sequence>
<dbReference type="AlphaFoldDB" id="A0AAD6CVT0"/>
<keyword evidence="2" id="KW-0521">NADP</keyword>
<dbReference type="InterPro" id="IPR002347">
    <property type="entry name" value="SDR_fam"/>
</dbReference>
<keyword evidence="6" id="KW-1185">Reference proteome</keyword>
<dbReference type="FunFam" id="3.40.50.720:FF:000643">
    <property type="entry name" value="Short chain dehydrogenase/reductase family oxidoreductase, putative"/>
    <property type="match status" value="1"/>
</dbReference>
<organism evidence="5 6">
    <name type="scientific">Penicillium frequentans</name>
    <dbReference type="NCBI Taxonomy" id="3151616"/>
    <lineage>
        <taxon>Eukaryota</taxon>
        <taxon>Fungi</taxon>
        <taxon>Dikarya</taxon>
        <taxon>Ascomycota</taxon>
        <taxon>Pezizomycotina</taxon>
        <taxon>Eurotiomycetes</taxon>
        <taxon>Eurotiomycetidae</taxon>
        <taxon>Eurotiales</taxon>
        <taxon>Aspergillaceae</taxon>
        <taxon>Penicillium</taxon>
    </lineage>
</organism>
<dbReference type="EMBL" id="JAQIZZ010000005">
    <property type="protein sequence ID" value="KAJ5541086.1"/>
    <property type="molecule type" value="Genomic_DNA"/>
</dbReference>
<evidence type="ECO:0000313" key="5">
    <source>
        <dbReference type="EMBL" id="KAJ5541086.1"/>
    </source>
</evidence>
<evidence type="ECO:0000256" key="4">
    <source>
        <dbReference type="RuleBase" id="RU000363"/>
    </source>
</evidence>
<dbReference type="PRINTS" id="PR00080">
    <property type="entry name" value="SDRFAMILY"/>
</dbReference>
<dbReference type="PRINTS" id="PR00081">
    <property type="entry name" value="GDHRDH"/>
</dbReference>
<evidence type="ECO:0000313" key="6">
    <source>
        <dbReference type="Proteomes" id="UP001220324"/>
    </source>
</evidence>
<comment type="similarity">
    <text evidence="1 4">Belongs to the short-chain dehydrogenases/reductases (SDR) family.</text>
</comment>
<evidence type="ECO:0000256" key="1">
    <source>
        <dbReference type="ARBA" id="ARBA00006484"/>
    </source>
</evidence>
<name>A0AAD6CVT0_9EURO</name>
<accession>A0AAD6CVT0</accession>
<protein>
    <submittedName>
        <fullName evidence="5">NAD(P)-binding Rossmann-fold containing protein</fullName>
    </submittedName>
</protein>
<reference evidence="5 6" key="1">
    <citation type="journal article" date="2023" name="IMA Fungus">
        <title>Comparative genomic study of the Penicillium genus elucidates a diverse pangenome and 15 lateral gene transfer events.</title>
        <authorList>
            <person name="Petersen C."/>
            <person name="Sorensen T."/>
            <person name="Nielsen M.R."/>
            <person name="Sondergaard T.E."/>
            <person name="Sorensen J.L."/>
            <person name="Fitzpatrick D.A."/>
            <person name="Frisvad J.C."/>
            <person name="Nielsen K.L."/>
        </authorList>
    </citation>
    <scope>NUCLEOTIDE SEQUENCE [LARGE SCALE GENOMIC DNA]</scope>
    <source>
        <strain evidence="5 6">IBT 35679</strain>
    </source>
</reference>
<dbReference type="InterPro" id="IPR020904">
    <property type="entry name" value="Sc_DH/Rdtase_CS"/>
</dbReference>
<dbReference type="Gene3D" id="3.40.50.720">
    <property type="entry name" value="NAD(P)-binding Rossmann-like Domain"/>
    <property type="match status" value="1"/>
</dbReference>
<dbReference type="InterPro" id="IPR036291">
    <property type="entry name" value="NAD(P)-bd_dom_sf"/>
</dbReference>
<dbReference type="PROSITE" id="PS00061">
    <property type="entry name" value="ADH_SHORT"/>
    <property type="match status" value="1"/>
</dbReference>
<dbReference type="Proteomes" id="UP001220324">
    <property type="component" value="Unassembled WGS sequence"/>
</dbReference>
<keyword evidence="3" id="KW-0560">Oxidoreductase</keyword>
<gene>
    <name evidence="5" type="ORF">N7494_006162</name>
</gene>
<comment type="caution">
    <text evidence="5">The sequence shown here is derived from an EMBL/GenBank/DDBJ whole genome shotgun (WGS) entry which is preliminary data.</text>
</comment>
<dbReference type="PANTHER" id="PTHR44229:SF4">
    <property type="entry name" value="15-HYDROXYPROSTAGLANDIN DEHYDROGENASE [NAD(+)]"/>
    <property type="match status" value="1"/>
</dbReference>